<name>A0A165EHG4_9APHY</name>
<dbReference type="STRING" id="1314785.A0A165EHG4"/>
<dbReference type="PROSITE" id="PS00108">
    <property type="entry name" value="PROTEIN_KINASE_ST"/>
    <property type="match status" value="1"/>
</dbReference>
<proteinExistence type="predicted"/>
<evidence type="ECO:0000256" key="2">
    <source>
        <dbReference type="ARBA" id="ARBA00022679"/>
    </source>
</evidence>
<dbReference type="SUPFAM" id="SSF56112">
    <property type="entry name" value="Protein kinase-like (PK-like)"/>
    <property type="match status" value="1"/>
</dbReference>
<accession>A0A165EHG4</accession>
<dbReference type="GO" id="GO:0005634">
    <property type="term" value="C:nucleus"/>
    <property type="evidence" value="ECO:0007669"/>
    <property type="project" value="TreeGrafter"/>
</dbReference>
<keyword evidence="3" id="KW-0547">Nucleotide-binding</keyword>
<keyword evidence="2" id="KW-0808">Transferase</keyword>
<dbReference type="Proteomes" id="UP000076871">
    <property type="component" value="Unassembled WGS sequence"/>
</dbReference>
<dbReference type="Pfam" id="PF00069">
    <property type="entry name" value="Pkinase"/>
    <property type="match status" value="1"/>
</dbReference>
<protein>
    <submittedName>
        <fullName evidence="7">Kinase-like protein</fullName>
    </submittedName>
</protein>
<evidence type="ECO:0000259" key="6">
    <source>
        <dbReference type="PROSITE" id="PS50011"/>
    </source>
</evidence>
<gene>
    <name evidence="7" type="ORF">LAESUDRAFT_743092</name>
</gene>
<keyword evidence="4 7" id="KW-0418">Kinase</keyword>
<reference evidence="7 8" key="1">
    <citation type="journal article" date="2016" name="Mol. Biol. Evol.">
        <title>Comparative Genomics of Early-Diverging Mushroom-Forming Fungi Provides Insights into the Origins of Lignocellulose Decay Capabilities.</title>
        <authorList>
            <person name="Nagy L.G."/>
            <person name="Riley R."/>
            <person name="Tritt A."/>
            <person name="Adam C."/>
            <person name="Daum C."/>
            <person name="Floudas D."/>
            <person name="Sun H."/>
            <person name="Yadav J.S."/>
            <person name="Pangilinan J."/>
            <person name="Larsson K.H."/>
            <person name="Matsuura K."/>
            <person name="Barry K."/>
            <person name="Labutti K."/>
            <person name="Kuo R."/>
            <person name="Ohm R.A."/>
            <person name="Bhattacharya S.S."/>
            <person name="Shirouzu T."/>
            <person name="Yoshinaga Y."/>
            <person name="Martin F.M."/>
            <person name="Grigoriev I.V."/>
            <person name="Hibbett D.S."/>
        </authorList>
    </citation>
    <scope>NUCLEOTIDE SEQUENCE [LARGE SCALE GENOMIC DNA]</scope>
    <source>
        <strain evidence="7 8">93-53</strain>
    </source>
</reference>
<dbReference type="PANTHER" id="PTHR45646:SF11">
    <property type="entry name" value="SERINE_THREONINE-PROTEIN KINASE DOA"/>
    <property type="match status" value="1"/>
</dbReference>
<feature type="domain" description="Protein kinase" evidence="6">
    <location>
        <begin position="1"/>
        <end position="329"/>
    </location>
</feature>
<sequence length="338" mass="38000">MSSSTWLARDRIENSYVAIKILNGYTTDLVQRGLVWEHAALQRISSPTSSPHCLQLLSSFKFSGKGSAGEHLCFVTQVFGGDVKSLFLAHSKDNKVFPLSLAKRILLHTLRGIAHAHNRGVVHTDLKHDNIIFDCRMSTRDFDELLASDPSRRHLPEASQDGIVQSAVSQPLPLPSLQEAMQRTFALADFGSDVVTAQPTDNHSVDNITAVFELVTGRGLFKYEPYPKYHLNEASNLLYQMVCYTGEDFSAEQLTISAWAAEFFDTTCNLKENPTLYDYPFEISIRSYKVVEEANVLSTACLMRRCLRLDPAERDRLTHIVVRPTHVYYLMVAAVIVM</sequence>
<evidence type="ECO:0000256" key="1">
    <source>
        <dbReference type="ARBA" id="ARBA00022527"/>
    </source>
</evidence>
<dbReference type="Gene3D" id="1.10.510.10">
    <property type="entry name" value="Transferase(Phosphotransferase) domain 1"/>
    <property type="match status" value="2"/>
</dbReference>
<dbReference type="InterPro" id="IPR008271">
    <property type="entry name" value="Ser/Thr_kinase_AS"/>
</dbReference>
<dbReference type="GO" id="GO:0005524">
    <property type="term" value="F:ATP binding"/>
    <property type="evidence" value="ECO:0007669"/>
    <property type="project" value="UniProtKB-KW"/>
</dbReference>
<dbReference type="PROSITE" id="PS50011">
    <property type="entry name" value="PROTEIN_KINASE_DOM"/>
    <property type="match status" value="1"/>
</dbReference>
<dbReference type="GO" id="GO:0004674">
    <property type="term" value="F:protein serine/threonine kinase activity"/>
    <property type="evidence" value="ECO:0007669"/>
    <property type="project" value="UniProtKB-KW"/>
</dbReference>
<evidence type="ECO:0000256" key="3">
    <source>
        <dbReference type="ARBA" id="ARBA00022741"/>
    </source>
</evidence>
<organism evidence="7 8">
    <name type="scientific">Laetiporus sulphureus 93-53</name>
    <dbReference type="NCBI Taxonomy" id="1314785"/>
    <lineage>
        <taxon>Eukaryota</taxon>
        <taxon>Fungi</taxon>
        <taxon>Dikarya</taxon>
        <taxon>Basidiomycota</taxon>
        <taxon>Agaricomycotina</taxon>
        <taxon>Agaricomycetes</taxon>
        <taxon>Polyporales</taxon>
        <taxon>Laetiporus</taxon>
    </lineage>
</organism>
<dbReference type="OrthoDB" id="5979581at2759"/>
<dbReference type="InParanoid" id="A0A165EHG4"/>
<evidence type="ECO:0000313" key="7">
    <source>
        <dbReference type="EMBL" id="KZT07061.1"/>
    </source>
</evidence>
<evidence type="ECO:0000256" key="4">
    <source>
        <dbReference type="ARBA" id="ARBA00022777"/>
    </source>
</evidence>
<dbReference type="RefSeq" id="XP_040764801.1">
    <property type="nucleotide sequence ID" value="XM_040911237.1"/>
</dbReference>
<dbReference type="InterPro" id="IPR051175">
    <property type="entry name" value="CLK_kinases"/>
</dbReference>
<feature type="non-terminal residue" evidence="7">
    <location>
        <position position="338"/>
    </location>
</feature>
<dbReference type="AlphaFoldDB" id="A0A165EHG4"/>
<dbReference type="PANTHER" id="PTHR45646">
    <property type="entry name" value="SERINE/THREONINE-PROTEIN KINASE DOA-RELATED"/>
    <property type="match status" value="1"/>
</dbReference>
<dbReference type="SMART" id="SM00220">
    <property type="entry name" value="S_TKc"/>
    <property type="match status" value="1"/>
</dbReference>
<keyword evidence="5" id="KW-0067">ATP-binding</keyword>
<evidence type="ECO:0000256" key="5">
    <source>
        <dbReference type="ARBA" id="ARBA00022840"/>
    </source>
</evidence>
<dbReference type="GeneID" id="63828265"/>
<evidence type="ECO:0000313" key="8">
    <source>
        <dbReference type="Proteomes" id="UP000076871"/>
    </source>
</evidence>
<dbReference type="InterPro" id="IPR000719">
    <property type="entry name" value="Prot_kinase_dom"/>
</dbReference>
<dbReference type="EMBL" id="KV427621">
    <property type="protein sequence ID" value="KZT07061.1"/>
    <property type="molecule type" value="Genomic_DNA"/>
</dbReference>
<dbReference type="InterPro" id="IPR011009">
    <property type="entry name" value="Kinase-like_dom_sf"/>
</dbReference>
<keyword evidence="1" id="KW-0723">Serine/threonine-protein kinase</keyword>
<keyword evidence="8" id="KW-1185">Reference proteome</keyword>
<dbReference type="Gene3D" id="3.30.200.20">
    <property type="entry name" value="Phosphorylase Kinase, domain 1"/>
    <property type="match status" value="1"/>
</dbReference>